<comment type="caution">
    <text evidence="2">The sequence shown here is derived from an EMBL/GenBank/DDBJ whole genome shotgun (WGS) entry which is preliminary data.</text>
</comment>
<organism evidence="2 3">
    <name type="scientific">Nonomuraea terrae</name>
    <dbReference type="NCBI Taxonomy" id="2530383"/>
    <lineage>
        <taxon>Bacteria</taxon>
        <taxon>Bacillati</taxon>
        <taxon>Actinomycetota</taxon>
        <taxon>Actinomycetes</taxon>
        <taxon>Streptosporangiales</taxon>
        <taxon>Streptosporangiaceae</taxon>
        <taxon>Nonomuraea</taxon>
    </lineage>
</organism>
<name>A0A4R4YQD5_9ACTN</name>
<feature type="chain" id="PRO_5020737845" description="Secreted protein" evidence="1">
    <location>
        <begin position="26"/>
        <end position="114"/>
    </location>
</feature>
<protein>
    <recommendedName>
        <fullName evidence="4">Secreted protein</fullName>
    </recommendedName>
</protein>
<dbReference type="Proteomes" id="UP000295302">
    <property type="component" value="Unassembled WGS sequence"/>
</dbReference>
<sequence>MTAGRIALALLTPLVLLVAASPARAEAPYCGPETPVCGELDGGSYVFTLRPPPATLSVTATVNGAPVTGSLTAFPQPGYVRGWYEPYPPPAPGDVLCLTFHANGTPLGPYCDTA</sequence>
<feature type="signal peptide" evidence="1">
    <location>
        <begin position="1"/>
        <end position="25"/>
    </location>
</feature>
<evidence type="ECO:0000313" key="3">
    <source>
        <dbReference type="Proteomes" id="UP000295302"/>
    </source>
</evidence>
<keyword evidence="1" id="KW-0732">Signal</keyword>
<reference evidence="2 3" key="1">
    <citation type="submission" date="2019-03" db="EMBL/GenBank/DDBJ databases">
        <title>Draft genome sequences of novel Actinobacteria.</title>
        <authorList>
            <person name="Sahin N."/>
            <person name="Ay H."/>
            <person name="Saygin H."/>
        </authorList>
    </citation>
    <scope>NUCLEOTIDE SEQUENCE [LARGE SCALE GENOMIC DNA]</scope>
    <source>
        <strain evidence="2 3">CH32</strain>
    </source>
</reference>
<gene>
    <name evidence="2" type="ORF">E1286_21085</name>
</gene>
<evidence type="ECO:0008006" key="4">
    <source>
        <dbReference type="Google" id="ProtNLM"/>
    </source>
</evidence>
<evidence type="ECO:0000256" key="1">
    <source>
        <dbReference type="SAM" id="SignalP"/>
    </source>
</evidence>
<dbReference type="EMBL" id="SMKQ01000062">
    <property type="protein sequence ID" value="TDD46359.1"/>
    <property type="molecule type" value="Genomic_DNA"/>
</dbReference>
<proteinExistence type="predicted"/>
<keyword evidence="3" id="KW-1185">Reference proteome</keyword>
<dbReference type="OrthoDB" id="3542310at2"/>
<evidence type="ECO:0000313" key="2">
    <source>
        <dbReference type="EMBL" id="TDD46359.1"/>
    </source>
</evidence>
<accession>A0A4R4YQD5</accession>
<dbReference type="AlphaFoldDB" id="A0A4R4YQD5"/>
<dbReference type="RefSeq" id="WP_132615092.1">
    <property type="nucleotide sequence ID" value="NZ_SMKQ01000062.1"/>
</dbReference>